<dbReference type="OrthoDB" id="67688at2759"/>
<dbReference type="Gene3D" id="2.60.40.150">
    <property type="entry name" value="C2 domain"/>
    <property type="match status" value="1"/>
</dbReference>
<reference evidence="1" key="1">
    <citation type="submission" date="2017-05" db="UniProtKB">
        <authorList>
            <consortium name="EnsemblMetazoa"/>
        </authorList>
    </citation>
    <scope>IDENTIFICATION</scope>
</reference>
<dbReference type="AlphaFoldDB" id="A0A1X7SUI3"/>
<sequence>MPTITICIGTVVTNPNAADAPSISVQFKEYSQQPIIYPSMEKVLELASKEMTN</sequence>
<dbReference type="InterPro" id="IPR035892">
    <property type="entry name" value="C2_domain_sf"/>
</dbReference>
<name>A0A1X7SUI3_AMPQE</name>
<evidence type="ECO:0000313" key="1">
    <source>
        <dbReference type="EnsemblMetazoa" id="Aqu2.1.05756_001"/>
    </source>
</evidence>
<dbReference type="eggNOG" id="KOG0904">
    <property type="taxonomic scope" value="Eukaryota"/>
</dbReference>
<protein>
    <submittedName>
        <fullName evidence="1">Uncharacterized protein</fullName>
    </submittedName>
</protein>
<dbReference type="EnsemblMetazoa" id="Aqu2.1.02536_001">
    <property type="protein sequence ID" value="Aqu2.1.02536_001"/>
    <property type="gene ID" value="Aqu2.1.02536"/>
</dbReference>
<proteinExistence type="predicted"/>
<accession>A0A1X7SUI3</accession>
<dbReference type="EnsemblMetazoa" id="Aqu2.1.05756_001">
    <property type="protein sequence ID" value="Aqu2.1.05756_001"/>
    <property type="gene ID" value="Aqu2.1.05756"/>
</dbReference>
<organism evidence="1">
    <name type="scientific">Amphimedon queenslandica</name>
    <name type="common">Sponge</name>
    <dbReference type="NCBI Taxonomy" id="400682"/>
    <lineage>
        <taxon>Eukaryota</taxon>
        <taxon>Metazoa</taxon>
        <taxon>Porifera</taxon>
        <taxon>Demospongiae</taxon>
        <taxon>Heteroscleromorpha</taxon>
        <taxon>Haplosclerida</taxon>
        <taxon>Niphatidae</taxon>
        <taxon>Amphimedon</taxon>
    </lineage>
</organism>